<protein>
    <submittedName>
        <fullName evidence="1">Uncharacterized protein</fullName>
    </submittedName>
</protein>
<sequence>MVEHNALRARRHQRLRQGIREASARHDGVHMRREHKDALRRLRHATQLDDWRCKDDVHVEFFRGGVRKARELHDVVPI</sequence>
<proteinExistence type="predicted"/>
<reference evidence="1" key="1">
    <citation type="submission" date="2019-08" db="EMBL/GenBank/DDBJ databases">
        <authorList>
            <person name="Kucharzyk K."/>
            <person name="Murdoch R.W."/>
            <person name="Higgins S."/>
            <person name="Loffler F."/>
        </authorList>
    </citation>
    <scope>NUCLEOTIDE SEQUENCE</scope>
</reference>
<comment type="caution">
    <text evidence="1">The sequence shown here is derived from an EMBL/GenBank/DDBJ whole genome shotgun (WGS) entry which is preliminary data.</text>
</comment>
<gene>
    <name evidence="1" type="ORF">SDC9_210637</name>
</gene>
<accession>A0A645JRW8</accession>
<name>A0A645JRW8_9ZZZZ</name>
<dbReference type="EMBL" id="VSSQ01141545">
    <property type="protein sequence ID" value="MPN62884.1"/>
    <property type="molecule type" value="Genomic_DNA"/>
</dbReference>
<dbReference type="AlphaFoldDB" id="A0A645JRW8"/>
<organism evidence="1">
    <name type="scientific">bioreactor metagenome</name>
    <dbReference type="NCBI Taxonomy" id="1076179"/>
    <lineage>
        <taxon>unclassified sequences</taxon>
        <taxon>metagenomes</taxon>
        <taxon>ecological metagenomes</taxon>
    </lineage>
</organism>
<evidence type="ECO:0000313" key="1">
    <source>
        <dbReference type="EMBL" id="MPN62884.1"/>
    </source>
</evidence>